<organism evidence="1 2">
    <name type="scientific">Bradyrhizobium sediminis</name>
    <dbReference type="NCBI Taxonomy" id="2840469"/>
    <lineage>
        <taxon>Bacteria</taxon>
        <taxon>Pseudomonadati</taxon>
        <taxon>Pseudomonadota</taxon>
        <taxon>Alphaproteobacteria</taxon>
        <taxon>Hyphomicrobiales</taxon>
        <taxon>Nitrobacteraceae</taxon>
        <taxon>Bradyrhizobium</taxon>
    </lineage>
</organism>
<sequence>MIQWPDQLVTDIARRRAVLMIGSGISRHSVGQNGSRPPTWHGFLEAALDQCEPKPPHIKKAIQRGQYLDACEWLKKHIDDGWVPFLRQSFVEPKFQTAEIHKLLYQLDCRIVLTPNFDLIYDGYAVSESQQTILVKNYDDADIIDGIRRNDRLVLKAHGSIHEPAKMIFTRSDYALARTKYAGFYSLLDALVNTNTVLIVGAGLDDPDFQLLFEDSAAEFSSGLPHYMTSGDNFHADMIATIRQTRNIKTLAYSPKKNHAELVASLTELVKLVGDKRVLLTRTMDW</sequence>
<dbReference type="RefSeq" id="WP_215613523.1">
    <property type="nucleotide sequence ID" value="NZ_CP076135.1"/>
</dbReference>
<evidence type="ECO:0000313" key="1">
    <source>
        <dbReference type="EMBL" id="QWG17909.1"/>
    </source>
</evidence>
<protein>
    <submittedName>
        <fullName evidence="1">SIR2 family protein</fullName>
    </submittedName>
</protein>
<evidence type="ECO:0000313" key="2">
    <source>
        <dbReference type="Proteomes" id="UP000680805"/>
    </source>
</evidence>
<dbReference type="KEGG" id="bsei:KMZ68_23645"/>
<proteinExistence type="predicted"/>
<reference evidence="1" key="1">
    <citation type="submission" date="2021-06" db="EMBL/GenBank/DDBJ databases">
        <title>Bradyrhizobium sp. S2-11-2 Genome sequencing.</title>
        <authorList>
            <person name="Jin L."/>
        </authorList>
    </citation>
    <scope>NUCLEOTIDE SEQUENCE</scope>
    <source>
        <strain evidence="1">S2-11-2</strain>
    </source>
</reference>
<accession>A0A975RSD5</accession>
<dbReference type="Pfam" id="PF13289">
    <property type="entry name" value="SIR2_2"/>
    <property type="match status" value="1"/>
</dbReference>
<gene>
    <name evidence="1" type="ORF">KMZ68_23645</name>
</gene>
<dbReference type="EMBL" id="CP076135">
    <property type="protein sequence ID" value="QWG17909.1"/>
    <property type="molecule type" value="Genomic_DNA"/>
</dbReference>
<dbReference type="AlphaFoldDB" id="A0A975RSD5"/>
<dbReference type="Proteomes" id="UP000680805">
    <property type="component" value="Chromosome"/>
</dbReference>
<name>A0A975RSD5_9BRAD</name>